<keyword evidence="2" id="KW-0489">Methyltransferase</keyword>
<gene>
    <name evidence="2" type="ORF">KCX82_02485</name>
</gene>
<dbReference type="InterPro" id="IPR029063">
    <property type="entry name" value="SAM-dependent_MTases_sf"/>
</dbReference>
<dbReference type="EMBL" id="JAGSND010000001">
    <property type="protein sequence ID" value="MBR0596734.1"/>
    <property type="molecule type" value="Genomic_DNA"/>
</dbReference>
<evidence type="ECO:0000313" key="2">
    <source>
        <dbReference type="EMBL" id="MBR0596734.1"/>
    </source>
</evidence>
<protein>
    <submittedName>
        <fullName evidence="2">Methyltransferase domain-containing protein</fullName>
    </submittedName>
</protein>
<feature type="domain" description="Methyltransferase type 11" evidence="1">
    <location>
        <begin position="37"/>
        <end position="132"/>
    </location>
</feature>
<keyword evidence="2" id="KW-0808">Transferase</keyword>
<dbReference type="Proteomes" id="UP000675664">
    <property type="component" value="Unassembled WGS sequence"/>
</dbReference>
<dbReference type="InterPro" id="IPR013216">
    <property type="entry name" value="Methyltransf_11"/>
</dbReference>
<evidence type="ECO:0000259" key="1">
    <source>
        <dbReference type="Pfam" id="PF08241"/>
    </source>
</evidence>
<dbReference type="GO" id="GO:0008757">
    <property type="term" value="F:S-adenosylmethionine-dependent methyltransferase activity"/>
    <property type="evidence" value="ECO:0007669"/>
    <property type="project" value="InterPro"/>
</dbReference>
<dbReference type="AlphaFoldDB" id="A0A8J7VXT6"/>
<comment type="caution">
    <text evidence="2">The sequence shown here is derived from an EMBL/GenBank/DDBJ whole genome shotgun (WGS) entry which is preliminary data.</text>
</comment>
<dbReference type="SUPFAM" id="SSF53335">
    <property type="entry name" value="S-adenosyl-L-methionine-dependent methyltransferases"/>
    <property type="match status" value="1"/>
</dbReference>
<reference evidence="2" key="1">
    <citation type="submission" date="2021-04" db="EMBL/GenBank/DDBJ databases">
        <title>Sinoanaerobacter chloroacetimidivorans sp. nov., an obligate anaerobic bacterium isolated from anaerobic sludge.</title>
        <authorList>
            <person name="Bao Y."/>
        </authorList>
    </citation>
    <scope>NUCLEOTIDE SEQUENCE</scope>
    <source>
        <strain evidence="2">BAD-6</strain>
    </source>
</reference>
<dbReference type="Pfam" id="PF08241">
    <property type="entry name" value="Methyltransf_11"/>
    <property type="match status" value="1"/>
</dbReference>
<sequence length="192" mass="21856">MRHSKQMKLENQIRVKELDPLGTLKRINTDSNDAICDVGAGSGIFTIPAAQLTSNRVYALETDHEMLEVIKEKAKIERLTNIDLIPVEGDNIQINDKTVNLVLLVTVLHEIENKSVFLNEMKRILKTDGRIMLIEFYKHETPFGPPVSHRISREEVIKVMAEKGFLNSKEFALGDNFYCMVFENGANKNENI</sequence>
<dbReference type="PANTHER" id="PTHR43591:SF24">
    <property type="entry name" value="2-METHOXY-6-POLYPRENYL-1,4-BENZOQUINOL METHYLASE, MITOCHONDRIAL"/>
    <property type="match status" value="1"/>
</dbReference>
<dbReference type="PANTHER" id="PTHR43591">
    <property type="entry name" value="METHYLTRANSFERASE"/>
    <property type="match status" value="1"/>
</dbReference>
<keyword evidence="3" id="KW-1185">Reference proteome</keyword>
<reference evidence="2" key="2">
    <citation type="submission" date="2021-04" db="EMBL/GenBank/DDBJ databases">
        <authorList>
            <person name="Liu J."/>
        </authorList>
    </citation>
    <scope>NUCLEOTIDE SEQUENCE</scope>
    <source>
        <strain evidence="2">BAD-6</strain>
    </source>
</reference>
<name>A0A8J7VXT6_9FIRM</name>
<evidence type="ECO:0000313" key="3">
    <source>
        <dbReference type="Proteomes" id="UP000675664"/>
    </source>
</evidence>
<dbReference type="Gene3D" id="3.40.50.150">
    <property type="entry name" value="Vaccinia Virus protein VP39"/>
    <property type="match status" value="1"/>
</dbReference>
<organism evidence="2 3">
    <name type="scientific">Sinanaerobacter chloroacetimidivorans</name>
    <dbReference type="NCBI Taxonomy" id="2818044"/>
    <lineage>
        <taxon>Bacteria</taxon>
        <taxon>Bacillati</taxon>
        <taxon>Bacillota</taxon>
        <taxon>Clostridia</taxon>
        <taxon>Peptostreptococcales</taxon>
        <taxon>Anaerovoracaceae</taxon>
        <taxon>Sinanaerobacter</taxon>
    </lineage>
</organism>
<accession>A0A8J7VXT6</accession>
<dbReference type="CDD" id="cd02440">
    <property type="entry name" value="AdoMet_MTases"/>
    <property type="match status" value="1"/>
</dbReference>
<proteinExistence type="predicted"/>
<dbReference type="GO" id="GO:0032259">
    <property type="term" value="P:methylation"/>
    <property type="evidence" value="ECO:0007669"/>
    <property type="project" value="UniProtKB-KW"/>
</dbReference>